<gene>
    <name evidence="4" type="ORF">RM572_24220</name>
</gene>
<feature type="region of interest" description="Disordered" evidence="3">
    <location>
        <begin position="399"/>
        <end position="442"/>
    </location>
</feature>
<feature type="compositionally biased region" description="Low complexity" evidence="3">
    <location>
        <begin position="32"/>
        <end position="57"/>
    </location>
</feature>
<dbReference type="Pfam" id="PF02616">
    <property type="entry name" value="SMC_ScpA"/>
    <property type="match status" value="1"/>
</dbReference>
<dbReference type="Proteomes" id="UP001183414">
    <property type="component" value="Unassembled WGS sequence"/>
</dbReference>
<dbReference type="PANTHER" id="PTHR33969">
    <property type="entry name" value="SEGREGATION AND CONDENSATION PROTEIN A"/>
    <property type="match status" value="1"/>
</dbReference>
<dbReference type="EMBL" id="JAVREQ010000027">
    <property type="protein sequence ID" value="MDT0381873.1"/>
    <property type="molecule type" value="Genomic_DNA"/>
</dbReference>
<protein>
    <recommendedName>
        <fullName evidence="2">Segregation and condensation protein A</fullName>
    </recommendedName>
</protein>
<sequence length="442" mass="47182">MPTPDDHEPPARASRRPLGRGPGAPSARPHVAADGTAHASGAADEPAGRDAPAAAAPDPAPEPASAPGAPQETTATDAVHVPDEKPEPPRDDAVRPGTETSDDDGDAGGAGAVTSSPPPPAETDAADSDAAETTEISATPTRDADEEERAEAVDDGRFTVRLDNFEGPFDLLLQLISKHKMDVTEVALSRVTDEFMAHIHAMGPDWDLDQTTEFLVVAATLLDLKAARLLPAAEVEDEGDLALLEARDLLFARLLQYRAYKRVADIFADRLAAEARRHPRTVGLEPHHAELLPEVALTIGPEGFARLAVKAMQPKPKPQVYVEHIHAPLVSVREQAEVVVARLRELGEAGFRDLVADAPDTLTVVARFLALLELYRERAVALDQPEALGDLTVRWTGGAATGRPLVTDEFDQGPQPPPGAPPEQKPEPEQEPEPEPEKEPQP</sequence>
<dbReference type="PANTHER" id="PTHR33969:SF2">
    <property type="entry name" value="SEGREGATION AND CONDENSATION PROTEIN A"/>
    <property type="match status" value="1"/>
</dbReference>
<accession>A0ABU2P1T1</accession>
<evidence type="ECO:0000313" key="4">
    <source>
        <dbReference type="EMBL" id="MDT0381873.1"/>
    </source>
</evidence>
<keyword evidence="5" id="KW-1185">Reference proteome</keyword>
<feature type="compositionally biased region" description="Basic and acidic residues" evidence="3">
    <location>
        <begin position="1"/>
        <end position="10"/>
    </location>
</feature>
<evidence type="ECO:0000256" key="2">
    <source>
        <dbReference type="ARBA" id="ARBA00044777"/>
    </source>
</evidence>
<comment type="caution">
    <text evidence="4">The sequence shown here is derived from an EMBL/GenBank/DDBJ whole genome shotgun (WGS) entry which is preliminary data.</text>
</comment>
<organism evidence="4 5">
    <name type="scientific">Streptomyces hazeniae</name>
    <dbReference type="NCBI Taxonomy" id="3075538"/>
    <lineage>
        <taxon>Bacteria</taxon>
        <taxon>Bacillati</taxon>
        <taxon>Actinomycetota</taxon>
        <taxon>Actinomycetes</taxon>
        <taxon>Kitasatosporales</taxon>
        <taxon>Streptomycetaceae</taxon>
        <taxon>Streptomyces</taxon>
    </lineage>
</organism>
<evidence type="ECO:0000256" key="1">
    <source>
        <dbReference type="ARBA" id="ARBA00022829"/>
    </source>
</evidence>
<feature type="compositionally biased region" description="Pro residues" evidence="3">
    <location>
        <begin position="414"/>
        <end position="423"/>
    </location>
</feature>
<feature type="region of interest" description="Disordered" evidence="3">
    <location>
        <begin position="1"/>
        <end position="155"/>
    </location>
</feature>
<evidence type="ECO:0000256" key="3">
    <source>
        <dbReference type="SAM" id="MobiDB-lite"/>
    </source>
</evidence>
<dbReference type="Gene3D" id="6.10.250.2410">
    <property type="match status" value="1"/>
</dbReference>
<dbReference type="InterPro" id="IPR003768">
    <property type="entry name" value="ScpA"/>
</dbReference>
<dbReference type="RefSeq" id="WP_311675529.1">
    <property type="nucleotide sequence ID" value="NZ_JAVREQ010000027.1"/>
</dbReference>
<reference evidence="5" key="1">
    <citation type="submission" date="2023-07" db="EMBL/GenBank/DDBJ databases">
        <title>30 novel species of actinomycetes from the DSMZ collection.</title>
        <authorList>
            <person name="Nouioui I."/>
        </authorList>
    </citation>
    <scope>NUCLEOTIDE SEQUENCE [LARGE SCALE GENOMIC DNA]</scope>
    <source>
        <strain evidence="5">DSM 42041</strain>
    </source>
</reference>
<evidence type="ECO:0000313" key="5">
    <source>
        <dbReference type="Proteomes" id="UP001183414"/>
    </source>
</evidence>
<feature type="compositionally biased region" description="Basic and acidic residues" evidence="3">
    <location>
        <begin position="80"/>
        <end position="94"/>
    </location>
</feature>
<keyword evidence="1" id="KW-0159">Chromosome partition</keyword>
<name>A0ABU2P1T1_9ACTN</name>
<proteinExistence type="predicted"/>